<organism evidence="1 2">
    <name type="scientific">Solimonas aquatica</name>
    <dbReference type="NCBI Taxonomy" id="489703"/>
    <lineage>
        <taxon>Bacteria</taxon>
        <taxon>Pseudomonadati</taxon>
        <taxon>Pseudomonadota</taxon>
        <taxon>Gammaproteobacteria</taxon>
        <taxon>Nevskiales</taxon>
        <taxon>Nevskiaceae</taxon>
        <taxon>Solimonas</taxon>
    </lineage>
</organism>
<protein>
    <submittedName>
        <fullName evidence="1">Uncharacterized protein</fullName>
    </submittedName>
</protein>
<dbReference type="STRING" id="489703.SAMN04488038_10674"/>
<accession>A0A1H9FS28</accession>
<keyword evidence="2" id="KW-1185">Reference proteome</keyword>
<reference evidence="1 2" key="1">
    <citation type="submission" date="2016-10" db="EMBL/GenBank/DDBJ databases">
        <authorList>
            <person name="de Groot N.N."/>
        </authorList>
    </citation>
    <scope>NUCLEOTIDE SEQUENCE [LARGE SCALE GENOMIC DNA]</scope>
    <source>
        <strain evidence="1 2">DSM 25927</strain>
    </source>
</reference>
<proteinExistence type="predicted"/>
<dbReference type="AlphaFoldDB" id="A0A1H9FS28"/>
<dbReference type="EMBL" id="FOFS01000006">
    <property type="protein sequence ID" value="SEQ40559.1"/>
    <property type="molecule type" value="Genomic_DNA"/>
</dbReference>
<dbReference type="Proteomes" id="UP000199233">
    <property type="component" value="Unassembled WGS sequence"/>
</dbReference>
<gene>
    <name evidence="1" type="ORF">SAMN04488038_10674</name>
</gene>
<name>A0A1H9FS28_9GAMM</name>
<sequence>MLPMAETREAAVAEVFGVSPEQRQRVFYTPIEPVIVDYSRLPHMVEKPQDARERYALHALSALADPYEIYVDRVRRRLPDPIHRGL</sequence>
<evidence type="ECO:0000313" key="2">
    <source>
        <dbReference type="Proteomes" id="UP000199233"/>
    </source>
</evidence>
<evidence type="ECO:0000313" key="1">
    <source>
        <dbReference type="EMBL" id="SEQ40559.1"/>
    </source>
</evidence>